<keyword evidence="3" id="KW-0813">Transport</keyword>
<keyword evidence="12" id="KW-0407">Ion channel</keyword>
<dbReference type="Gene3D" id="3.40.190.10">
    <property type="entry name" value="Periplasmic binding protein-like II"/>
    <property type="match status" value="1"/>
</dbReference>
<evidence type="ECO:0000313" key="16">
    <source>
        <dbReference type="EMBL" id="KAL0117722.1"/>
    </source>
</evidence>
<keyword evidence="8 13" id="KW-0472">Membrane</keyword>
<feature type="transmembrane region" description="Helical" evidence="13">
    <location>
        <begin position="175"/>
        <end position="197"/>
    </location>
</feature>
<comment type="caution">
    <text evidence="16">The sequence shown here is derived from an EMBL/GenBank/DDBJ whole genome shotgun (WGS) entry which is preliminary data.</text>
</comment>
<keyword evidence="6 13" id="KW-1133">Transmembrane helix</keyword>
<keyword evidence="17" id="KW-1185">Reference proteome</keyword>
<dbReference type="Proteomes" id="UP001430953">
    <property type="component" value="Unassembled WGS sequence"/>
</dbReference>
<dbReference type="GO" id="GO:0005886">
    <property type="term" value="C:plasma membrane"/>
    <property type="evidence" value="ECO:0007669"/>
    <property type="project" value="UniProtKB-SubCell"/>
</dbReference>
<evidence type="ECO:0000256" key="9">
    <source>
        <dbReference type="ARBA" id="ARBA00023170"/>
    </source>
</evidence>
<comment type="subcellular location">
    <subcellularLocation>
        <location evidence="1">Cell membrane</location>
        <topology evidence="1">Multi-pass membrane protein</topology>
    </subcellularLocation>
</comment>
<dbReference type="SUPFAM" id="SSF53850">
    <property type="entry name" value="Periplasmic binding protein-like II"/>
    <property type="match status" value="1"/>
</dbReference>
<dbReference type="PANTHER" id="PTHR42643">
    <property type="entry name" value="IONOTROPIC RECEPTOR 20A-RELATED"/>
    <property type="match status" value="1"/>
</dbReference>
<dbReference type="Pfam" id="PF00060">
    <property type="entry name" value="Lig_chan"/>
    <property type="match status" value="1"/>
</dbReference>
<feature type="transmembrane region" description="Helical" evidence="13">
    <location>
        <begin position="355"/>
        <end position="375"/>
    </location>
</feature>
<evidence type="ECO:0000259" key="15">
    <source>
        <dbReference type="Pfam" id="PF10613"/>
    </source>
</evidence>
<keyword evidence="10" id="KW-0325">Glycoprotein</keyword>
<evidence type="ECO:0000256" key="6">
    <source>
        <dbReference type="ARBA" id="ARBA00022989"/>
    </source>
</evidence>
<keyword evidence="9" id="KW-0675">Receptor</keyword>
<evidence type="ECO:0000256" key="10">
    <source>
        <dbReference type="ARBA" id="ARBA00023180"/>
    </source>
</evidence>
<dbReference type="GO" id="GO:0015276">
    <property type="term" value="F:ligand-gated monoatomic ion channel activity"/>
    <property type="evidence" value="ECO:0007669"/>
    <property type="project" value="InterPro"/>
</dbReference>
<organism evidence="16 17">
    <name type="scientific">Cardiocondyla obscurior</name>
    <dbReference type="NCBI Taxonomy" id="286306"/>
    <lineage>
        <taxon>Eukaryota</taxon>
        <taxon>Metazoa</taxon>
        <taxon>Ecdysozoa</taxon>
        <taxon>Arthropoda</taxon>
        <taxon>Hexapoda</taxon>
        <taxon>Insecta</taxon>
        <taxon>Pterygota</taxon>
        <taxon>Neoptera</taxon>
        <taxon>Endopterygota</taxon>
        <taxon>Hymenoptera</taxon>
        <taxon>Apocrita</taxon>
        <taxon>Aculeata</taxon>
        <taxon>Formicoidea</taxon>
        <taxon>Formicidae</taxon>
        <taxon>Myrmicinae</taxon>
        <taxon>Cardiocondyla</taxon>
    </lineage>
</organism>
<comment type="similarity">
    <text evidence="2">Belongs to the glutamate-gated ion channel (TC 1.A.10.1) family.</text>
</comment>
<keyword evidence="4" id="KW-1003">Cell membrane</keyword>
<proteinExistence type="inferred from homology"/>
<evidence type="ECO:0000256" key="5">
    <source>
        <dbReference type="ARBA" id="ARBA00022692"/>
    </source>
</evidence>
<evidence type="ECO:0000256" key="2">
    <source>
        <dbReference type="ARBA" id="ARBA00008685"/>
    </source>
</evidence>
<evidence type="ECO:0000256" key="7">
    <source>
        <dbReference type="ARBA" id="ARBA00023065"/>
    </source>
</evidence>
<dbReference type="InterPro" id="IPR001320">
    <property type="entry name" value="Iontro_rcpt_C"/>
</dbReference>
<feature type="transmembrane region" description="Helical" evidence="13">
    <location>
        <begin position="110"/>
        <end position="128"/>
    </location>
</feature>
<feature type="domain" description="Ionotropic glutamate receptor C-terminal" evidence="14">
    <location>
        <begin position="107"/>
        <end position="365"/>
    </location>
</feature>
<evidence type="ECO:0000256" key="1">
    <source>
        <dbReference type="ARBA" id="ARBA00004651"/>
    </source>
</evidence>
<dbReference type="Gene3D" id="1.10.287.70">
    <property type="match status" value="1"/>
</dbReference>
<keyword evidence="11" id="KW-1071">Ligand-gated ion channel</keyword>
<dbReference type="EMBL" id="JADYXP020000008">
    <property type="protein sequence ID" value="KAL0117722.1"/>
    <property type="molecule type" value="Genomic_DNA"/>
</dbReference>
<evidence type="ECO:0000256" key="8">
    <source>
        <dbReference type="ARBA" id="ARBA00023136"/>
    </source>
</evidence>
<dbReference type="InterPro" id="IPR019594">
    <property type="entry name" value="Glu/Gly-bd"/>
</dbReference>
<gene>
    <name evidence="16" type="ORF">PUN28_008848</name>
</gene>
<evidence type="ECO:0000313" key="17">
    <source>
        <dbReference type="Proteomes" id="UP001430953"/>
    </source>
</evidence>
<dbReference type="InterPro" id="IPR052192">
    <property type="entry name" value="Insect_Ionotropic_Sensory_Rcpt"/>
</dbReference>
<keyword evidence="5 13" id="KW-0812">Transmembrane</keyword>
<evidence type="ECO:0000256" key="4">
    <source>
        <dbReference type="ARBA" id="ARBA00022475"/>
    </source>
</evidence>
<evidence type="ECO:0000256" key="12">
    <source>
        <dbReference type="ARBA" id="ARBA00023303"/>
    </source>
</evidence>
<dbReference type="AlphaFoldDB" id="A0AAW2FQP5"/>
<name>A0AAW2FQP5_9HYME</name>
<evidence type="ECO:0000256" key="3">
    <source>
        <dbReference type="ARBA" id="ARBA00022448"/>
    </source>
</evidence>
<dbReference type="GO" id="GO:0050906">
    <property type="term" value="P:detection of stimulus involved in sensory perception"/>
    <property type="evidence" value="ECO:0007669"/>
    <property type="project" value="UniProtKB-ARBA"/>
</dbReference>
<dbReference type="PANTHER" id="PTHR42643:SF24">
    <property type="entry name" value="IONOTROPIC RECEPTOR 60A"/>
    <property type="match status" value="1"/>
</dbReference>
<evidence type="ECO:0000256" key="13">
    <source>
        <dbReference type="SAM" id="Phobius"/>
    </source>
</evidence>
<feature type="domain" description="Ionotropic glutamate receptor L-glutamate and glycine-binding" evidence="15">
    <location>
        <begin position="5"/>
        <end position="89"/>
    </location>
</feature>
<sequence length="396" mass="46936">MFHDNDTKITGICGDIMHYLSDYLNFTLIPVRSTTRSFGEKLKNGSYSGLIGMLERNEAQIIMRSAFRSNSNNKIVDYTLPLWRIKFHIYVQPEWLFDNKWVFTLFSWQMWFYVALLFIVLSCFGYFLQKISTDKFKHAKKRSVNFSLGDHFFYSFVIMTAKGDTPVAFYNKFKILSFSKSVFAWFILLAFSSNLIFRMTNRQFILPFTDIESLINNTKYTLLAFRGSFMYSYMHNTYKAWVGDHPFARVRFIENSENMHATICSDTKKYAIFESEDRFRAVHGNSCPLRAVGNFNDTWITFALQKNYPYKKSINYVLIKMKEVGLTNSLINYWFNVRLENPQQAVFKTIDMNQVYLIFLILSYGILLSLLILVLENITYYYQIKIKNTRQHKRRK</sequence>
<reference evidence="16 17" key="1">
    <citation type="submission" date="2023-03" db="EMBL/GenBank/DDBJ databases">
        <title>High recombination rates correlate with genetic variation in Cardiocondyla obscurior ants.</title>
        <authorList>
            <person name="Errbii M."/>
        </authorList>
    </citation>
    <scope>NUCLEOTIDE SEQUENCE [LARGE SCALE GENOMIC DNA]</scope>
    <source>
        <strain evidence="16">Alpha-2009</strain>
        <tissue evidence="16">Whole body</tissue>
    </source>
</reference>
<evidence type="ECO:0000256" key="11">
    <source>
        <dbReference type="ARBA" id="ARBA00023286"/>
    </source>
</evidence>
<evidence type="ECO:0000259" key="14">
    <source>
        <dbReference type="Pfam" id="PF00060"/>
    </source>
</evidence>
<protein>
    <submittedName>
        <fullName evidence="16">Uncharacterized protein</fullName>
    </submittedName>
</protein>
<accession>A0AAW2FQP5</accession>
<keyword evidence="7" id="KW-0406">Ion transport</keyword>
<dbReference type="Pfam" id="PF10613">
    <property type="entry name" value="Lig_chan-Glu_bd"/>
    <property type="match status" value="1"/>
</dbReference>